<reference evidence="1" key="2">
    <citation type="submission" date="2022-06" db="UniProtKB">
        <authorList>
            <consortium name="EnsemblMetazoa"/>
        </authorList>
    </citation>
    <scope>IDENTIFICATION</scope>
</reference>
<dbReference type="EnsemblMetazoa" id="OVOC4632.1">
    <property type="protein sequence ID" value="OVOC4632.1"/>
    <property type="gene ID" value="WBGene00241441"/>
</dbReference>
<keyword evidence="2" id="KW-1185">Reference proteome</keyword>
<organism evidence="1 2">
    <name type="scientific">Onchocerca volvulus</name>
    <dbReference type="NCBI Taxonomy" id="6282"/>
    <lineage>
        <taxon>Eukaryota</taxon>
        <taxon>Metazoa</taxon>
        <taxon>Ecdysozoa</taxon>
        <taxon>Nematoda</taxon>
        <taxon>Chromadorea</taxon>
        <taxon>Rhabditida</taxon>
        <taxon>Spirurina</taxon>
        <taxon>Spiruromorpha</taxon>
        <taxon>Filarioidea</taxon>
        <taxon>Onchocercidae</taxon>
        <taxon>Onchocerca</taxon>
    </lineage>
</organism>
<protein>
    <submittedName>
        <fullName evidence="1">Uncharacterized protein</fullName>
    </submittedName>
</protein>
<sequence length="69" mass="7865">MILTKIFDIIDFGVKTTAAITNSSFALYLDEHDGAIKECESQEIQEQVVFPASDNHRQEMNESLRLKYA</sequence>
<evidence type="ECO:0000313" key="2">
    <source>
        <dbReference type="Proteomes" id="UP000024404"/>
    </source>
</evidence>
<proteinExistence type="predicted"/>
<dbReference type="AlphaFoldDB" id="A0A8R1TT76"/>
<dbReference type="EMBL" id="CMVM020000142">
    <property type="status" value="NOT_ANNOTATED_CDS"/>
    <property type="molecule type" value="Genomic_DNA"/>
</dbReference>
<evidence type="ECO:0000313" key="1">
    <source>
        <dbReference type="EnsemblMetazoa" id="OVOC4632.1"/>
    </source>
</evidence>
<accession>A0A8R1TT76</accession>
<reference evidence="2" key="1">
    <citation type="submission" date="2013-10" db="EMBL/GenBank/DDBJ databases">
        <title>Genome sequencing of Onchocerca volvulus.</title>
        <authorList>
            <person name="Cotton J."/>
            <person name="Tsai J."/>
            <person name="Stanley E."/>
            <person name="Tracey A."/>
            <person name="Holroyd N."/>
            <person name="Lustigman S."/>
            <person name="Berriman M."/>
        </authorList>
    </citation>
    <scope>NUCLEOTIDE SEQUENCE</scope>
</reference>
<name>A0A8R1TT76_ONCVO</name>
<dbReference type="Proteomes" id="UP000024404">
    <property type="component" value="Unassembled WGS sequence"/>
</dbReference>